<sequence length="571" mass="65690">MGNQSSRDQQKGAESLLSTWTPKQQAQLKEQFTRLSRPTNEKQQQQTVPSESAITTATIPVEILAQTLSTINKPIQSELVDALAAYIVYTSTNNNSSNNKKSSQASFQGFLKAAQNTIQHKNNFSALYTTYTFAYKKYQCSLETFVLWLVKSAIPFWFEGSGMVKSTDKIWSQQTDEDDTSSRRLMQYLIYREQKQKYRQKKREQEEMALWTDDADTTKEKDKAEANAWYDQATQSSHVINEEIFKTWIIDMPVVLILFQLIAKVVFLGSLFSTTEDSTDDEDRDTQHQDRIEGILSPAIEKPSGKLFGKDEFSKLLTPYDYFMLTRSLPSNARSWSTYEQSQRKVQHDLEHKLIFSSRRDGTSWQIFVNRIVNQGATLLVIKAKDGSVFGGYTDEEWKPVTDWYGNSSNFLFRIRYPSDTKIDITQEDQLVMDAWNGDLGSNSHYQYLCWGKQSLPNALAMGGQFDYAGLWLDSDFSHGHSKAGPVCTTYQSPQLSLEEDFTVDQIEVFLMRPMIRDDDDMMENKGGVLSRTEDMEFMEMAGKKLYSRDLQEPDLHDQEEENDEQDNNTK</sequence>
<dbReference type="GO" id="GO:0016020">
    <property type="term" value="C:membrane"/>
    <property type="evidence" value="ECO:0007669"/>
    <property type="project" value="UniProtKB-SubCell"/>
</dbReference>
<feature type="compositionally biased region" description="Polar residues" evidence="10">
    <location>
        <begin position="16"/>
        <end position="51"/>
    </location>
</feature>
<evidence type="ECO:0000256" key="9">
    <source>
        <dbReference type="ARBA" id="ARBA00042134"/>
    </source>
</evidence>
<dbReference type="GO" id="GO:0005634">
    <property type="term" value="C:nucleus"/>
    <property type="evidence" value="ECO:0007669"/>
    <property type="project" value="TreeGrafter"/>
</dbReference>
<feature type="region of interest" description="Disordered" evidence="10">
    <location>
        <begin position="549"/>
        <end position="571"/>
    </location>
</feature>
<dbReference type="Proteomes" id="UP000646827">
    <property type="component" value="Unassembled WGS sequence"/>
</dbReference>
<keyword evidence="4" id="KW-0963">Cytoplasm</keyword>
<evidence type="ECO:0000259" key="11">
    <source>
        <dbReference type="PROSITE" id="PS51886"/>
    </source>
</evidence>
<comment type="caution">
    <text evidence="12">The sequence shown here is derived from an EMBL/GenBank/DDBJ whole genome shotgun (WGS) entry which is preliminary data.</text>
</comment>
<dbReference type="OrthoDB" id="26679at2759"/>
<keyword evidence="6" id="KW-0458">Lysosome</keyword>
<evidence type="ECO:0000313" key="13">
    <source>
        <dbReference type="Proteomes" id="UP000646827"/>
    </source>
</evidence>
<evidence type="ECO:0000256" key="8">
    <source>
        <dbReference type="ARBA" id="ARBA00041780"/>
    </source>
</evidence>
<feature type="region of interest" description="Disordered" evidence="10">
    <location>
        <begin position="1"/>
        <end position="51"/>
    </location>
</feature>
<dbReference type="SMART" id="SM00584">
    <property type="entry name" value="TLDc"/>
    <property type="match status" value="1"/>
</dbReference>
<feature type="domain" description="TLDc" evidence="11">
    <location>
        <begin position="315"/>
        <end position="513"/>
    </location>
</feature>
<evidence type="ECO:0000256" key="2">
    <source>
        <dbReference type="ARBA" id="ARBA00004371"/>
    </source>
</evidence>
<name>A0A8H7VEX6_9FUNG</name>
<dbReference type="EMBL" id="JAEPRB010000138">
    <property type="protein sequence ID" value="KAG2220521.1"/>
    <property type="molecule type" value="Genomic_DNA"/>
</dbReference>
<dbReference type="InterPro" id="IPR006571">
    <property type="entry name" value="TLDc_dom"/>
</dbReference>
<keyword evidence="13" id="KW-1185">Reference proteome</keyword>
<evidence type="ECO:0000256" key="1">
    <source>
        <dbReference type="ARBA" id="ARBA00004370"/>
    </source>
</evidence>
<gene>
    <name evidence="12" type="ORF">INT45_000932</name>
</gene>
<evidence type="ECO:0000256" key="5">
    <source>
        <dbReference type="ARBA" id="ARBA00023136"/>
    </source>
</evidence>
<dbReference type="GO" id="GO:0005737">
    <property type="term" value="C:cytoplasm"/>
    <property type="evidence" value="ECO:0007669"/>
    <property type="project" value="UniProtKB-SubCell"/>
</dbReference>
<dbReference type="PANTHER" id="PTHR23354">
    <property type="entry name" value="NUCLEOLAR PROTEIN 7/ESTROGEN RECEPTOR COACTIVATOR-RELATED"/>
    <property type="match status" value="1"/>
</dbReference>
<dbReference type="PANTHER" id="PTHR23354:SF131">
    <property type="entry name" value="MTOR-ASSOCIATED PROTEIN MEAK7"/>
    <property type="match status" value="1"/>
</dbReference>
<comment type="subcellular location">
    <subcellularLocation>
        <location evidence="3">Cytoplasm</location>
    </subcellularLocation>
    <subcellularLocation>
        <location evidence="2">Lysosome</location>
    </subcellularLocation>
    <subcellularLocation>
        <location evidence="1">Membrane</location>
    </subcellularLocation>
</comment>
<proteinExistence type="predicted"/>
<keyword evidence="5" id="KW-0472">Membrane</keyword>
<feature type="compositionally biased region" description="Acidic residues" evidence="10">
    <location>
        <begin position="558"/>
        <end position="571"/>
    </location>
</feature>
<evidence type="ECO:0000256" key="6">
    <source>
        <dbReference type="ARBA" id="ARBA00023228"/>
    </source>
</evidence>
<organism evidence="12 13">
    <name type="scientific">Circinella minor</name>
    <dbReference type="NCBI Taxonomy" id="1195481"/>
    <lineage>
        <taxon>Eukaryota</taxon>
        <taxon>Fungi</taxon>
        <taxon>Fungi incertae sedis</taxon>
        <taxon>Mucoromycota</taxon>
        <taxon>Mucoromycotina</taxon>
        <taxon>Mucoromycetes</taxon>
        <taxon>Mucorales</taxon>
        <taxon>Lichtheimiaceae</taxon>
        <taxon>Circinella</taxon>
    </lineage>
</organism>
<protein>
    <recommendedName>
        <fullName evidence="7">MTOR-associated protein MEAK7</fullName>
    </recommendedName>
    <alternativeName>
        <fullName evidence="9">TBC/LysM-associated domain-containing protein 1</fullName>
    </alternativeName>
    <alternativeName>
        <fullName evidence="8">TLD domain-containing protein 1</fullName>
    </alternativeName>
</protein>
<evidence type="ECO:0000256" key="7">
    <source>
        <dbReference type="ARBA" id="ARBA00039594"/>
    </source>
</evidence>
<accession>A0A8H7VEX6</accession>
<dbReference type="AlphaFoldDB" id="A0A8H7VEX6"/>
<evidence type="ECO:0000256" key="3">
    <source>
        <dbReference type="ARBA" id="ARBA00004496"/>
    </source>
</evidence>
<dbReference type="GO" id="GO:0006979">
    <property type="term" value="P:response to oxidative stress"/>
    <property type="evidence" value="ECO:0007669"/>
    <property type="project" value="TreeGrafter"/>
</dbReference>
<reference evidence="12 13" key="1">
    <citation type="submission" date="2020-12" db="EMBL/GenBank/DDBJ databases">
        <title>Metabolic potential, ecology and presence of endohyphal bacteria is reflected in genomic diversity of Mucoromycotina.</title>
        <authorList>
            <person name="Muszewska A."/>
            <person name="Okrasinska A."/>
            <person name="Steczkiewicz K."/>
            <person name="Drgas O."/>
            <person name="Orlowska M."/>
            <person name="Perlinska-Lenart U."/>
            <person name="Aleksandrzak-Piekarczyk T."/>
            <person name="Szatraj K."/>
            <person name="Zielenkiewicz U."/>
            <person name="Pilsyk S."/>
            <person name="Malc E."/>
            <person name="Mieczkowski P."/>
            <person name="Kruszewska J.S."/>
            <person name="Biernat P."/>
            <person name="Pawlowska J."/>
        </authorList>
    </citation>
    <scope>NUCLEOTIDE SEQUENCE [LARGE SCALE GENOMIC DNA]</scope>
    <source>
        <strain evidence="12 13">CBS 142.35</strain>
    </source>
</reference>
<evidence type="ECO:0000256" key="10">
    <source>
        <dbReference type="SAM" id="MobiDB-lite"/>
    </source>
</evidence>
<evidence type="ECO:0000313" key="12">
    <source>
        <dbReference type="EMBL" id="KAG2220521.1"/>
    </source>
</evidence>
<dbReference type="Pfam" id="PF07534">
    <property type="entry name" value="TLD"/>
    <property type="match status" value="1"/>
</dbReference>
<dbReference type="PROSITE" id="PS51886">
    <property type="entry name" value="TLDC"/>
    <property type="match status" value="1"/>
</dbReference>
<evidence type="ECO:0000256" key="4">
    <source>
        <dbReference type="ARBA" id="ARBA00022490"/>
    </source>
</evidence>